<reference evidence="3" key="1">
    <citation type="journal article" date="2020" name="Stud. Mycol.">
        <title>101 Dothideomycetes genomes: a test case for predicting lifestyles and emergence of pathogens.</title>
        <authorList>
            <person name="Haridas S."/>
            <person name="Albert R."/>
            <person name="Binder M."/>
            <person name="Bloem J."/>
            <person name="Labutti K."/>
            <person name="Salamov A."/>
            <person name="Andreopoulos B."/>
            <person name="Baker S."/>
            <person name="Barry K."/>
            <person name="Bills G."/>
            <person name="Bluhm B."/>
            <person name="Cannon C."/>
            <person name="Castanera R."/>
            <person name="Culley D."/>
            <person name="Daum C."/>
            <person name="Ezra D."/>
            <person name="Gonzalez J."/>
            <person name="Henrissat B."/>
            <person name="Kuo A."/>
            <person name="Liang C."/>
            <person name="Lipzen A."/>
            <person name="Lutzoni F."/>
            <person name="Magnuson J."/>
            <person name="Mondo S."/>
            <person name="Nolan M."/>
            <person name="Ohm R."/>
            <person name="Pangilinan J."/>
            <person name="Park H.-J."/>
            <person name="Ramirez L."/>
            <person name="Alfaro M."/>
            <person name="Sun H."/>
            <person name="Tritt A."/>
            <person name="Yoshinaga Y."/>
            <person name="Zwiers L.-H."/>
            <person name="Turgeon B."/>
            <person name="Goodwin S."/>
            <person name="Spatafora J."/>
            <person name="Crous P."/>
            <person name="Grigoriev I."/>
        </authorList>
    </citation>
    <scope>NUCLEOTIDE SEQUENCE</scope>
    <source>
        <strain evidence="3">CBS 121167</strain>
    </source>
</reference>
<protein>
    <recommendedName>
        <fullName evidence="2">DUF4211 domain-containing protein</fullName>
    </recommendedName>
</protein>
<dbReference type="OrthoDB" id="21499at2759"/>
<dbReference type="Proteomes" id="UP000799438">
    <property type="component" value="Unassembled WGS sequence"/>
</dbReference>
<name>A0A6A6B109_9PEZI</name>
<dbReference type="PANTHER" id="PTHR14689:SF0">
    <property type="entry name" value="COILED-COIL DOMAIN-CONTAINING PROTEIN 82"/>
    <property type="match status" value="1"/>
</dbReference>
<sequence length="606" mass="68945">MQRKTRSNTFIESSGRKTKESRKLTQSGKNKAIVRDESECSSEEDMPKTQRRSKRAKATDHANSTKKKFSKKTKASPSPPPSRRATRSSQNSKKDQKKYFVITSDEEEGSDSDGLEIVDAPLKAGQSRDSNFGEAESSSDEVLASSPNSVKKLRGTKNAPAILSEEEDSDDVGPVTPRRKRKRASSTPEEDSDEEMVVTQSRRRRAPDKKKQQQEQEDLEEDLEFLGRTPKKLRRKSPPRQMNARERALEALRRRRAGEKDAEPNLEEQPEGTQRRALYDTESESELESGAEDDEVEEDEDDLEGPADEPHSTVHQASTMAMFQEDAEDESFVVEDGDDTLGVPDEDVQIPLEFTSMSRMKGKDLFKYAVEWMVHKKLNPAFPSDDEIYALTFRKLDDEVKGLAGSKFTSSVWTPEFTRALHARPLIEISEISRAGADFIGDHCMACNRRGHPATFNIYFRGHPYHRSTLEDVADDYDSDEDEDDDSDDDKKSYDSRGNSVPPQDAVFHVGVFCKMNAQTAHALAHWRYHLNDWVVDWLAAEGHLDPDKIVERDGWKDKKKRKYANKVVDEMATKGEIKRLHQDFRSEIDTARNAKQAGWDRFSRD</sequence>
<feature type="compositionally biased region" description="Basic residues" evidence="1">
    <location>
        <begin position="64"/>
        <end position="74"/>
    </location>
</feature>
<evidence type="ECO:0000313" key="3">
    <source>
        <dbReference type="EMBL" id="KAF2137536.1"/>
    </source>
</evidence>
<feature type="compositionally biased region" description="Basic and acidic residues" evidence="1">
    <location>
        <begin position="243"/>
        <end position="263"/>
    </location>
</feature>
<feature type="compositionally biased region" description="Basic residues" evidence="1">
    <location>
        <begin position="229"/>
        <end position="238"/>
    </location>
</feature>
<dbReference type="RefSeq" id="XP_033393251.1">
    <property type="nucleotide sequence ID" value="XM_033544430.1"/>
</dbReference>
<accession>A0A6A6B109</accession>
<evidence type="ECO:0000256" key="1">
    <source>
        <dbReference type="SAM" id="MobiDB-lite"/>
    </source>
</evidence>
<dbReference type="InterPro" id="IPR025451">
    <property type="entry name" value="DUF4211"/>
</dbReference>
<dbReference type="GO" id="GO:0005634">
    <property type="term" value="C:nucleus"/>
    <property type="evidence" value="ECO:0007669"/>
    <property type="project" value="TreeGrafter"/>
</dbReference>
<evidence type="ECO:0000313" key="4">
    <source>
        <dbReference type="Proteomes" id="UP000799438"/>
    </source>
</evidence>
<organism evidence="3 4">
    <name type="scientific">Aplosporella prunicola CBS 121167</name>
    <dbReference type="NCBI Taxonomy" id="1176127"/>
    <lineage>
        <taxon>Eukaryota</taxon>
        <taxon>Fungi</taxon>
        <taxon>Dikarya</taxon>
        <taxon>Ascomycota</taxon>
        <taxon>Pezizomycotina</taxon>
        <taxon>Dothideomycetes</taxon>
        <taxon>Dothideomycetes incertae sedis</taxon>
        <taxon>Botryosphaeriales</taxon>
        <taxon>Aplosporellaceae</taxon>
        <taxon>Aplosporella</taxon>
    </lineage>
</organism>
<dbReference type="EMBL" id="ML995502">
    <property type="protein sequence ID" value="KAF2137536.1"/>
    <property type="molecule type" value="Genomic_DNA"/>
</dbReference>
<evidence type="ECO:0000259" key="2">
    <source>
        <dbReference type="Pfam" id="PF13926"/>
    </source>
</evidence>
<feature type="region of interest" description="Disordered" evidence="1">
    <location>
        <begin position="1"/>
        <end position="314"/>
    </location>
</feature>
<dbReference type="PANTHER" id="PTHR14689">
    <property type="entry name" value="PHORBOL-ESTER_DAG-TYPE DOMAIN-CONTAINING PROTEIN"/>
    <property type="match status" value="1"/>
</dbReference>
<keyword evidence="4" id="KW-1185">Reference proteome</keyword>
<feature type="compositionally biased region" description="Basic and acidic residues" evidence="1">
    <location>
        <begin position="14"/>
        <end position="23"/>
    </location>
</feature>
<proteinExistence type="predicted"/>
<feature type="compositionally biased region" description="Acidic residues" evidence="1">
    <location>
        <begin position="104"/>
        <end position="116"/>
    </location>
</feature>
<dbReference type="Pfam" id="PF13926">
    <property type="entry name" value="DUF4211"/>
    <property type="match status" value="1"/>
</dbReference>
<feature type="compositionally biased region" description="Acidic residues" evidence="1">
    <location>
        <begin position="475"/>
        <end position="488"/>
    </location>
</feature>
<dbReference type="AlphaFoldDB" id="A0A6A6B109"/>
<dbReference type="GeneID" id="54301926"/>
<gene>
    <name evidence="3" type="ORF">K452DRAFT_321768</name>
</gene>
<feature type="compositionally biased region" description="Acidic residues" evidence="1">
    <location>
        <begin position="215"/>
        <end position="224"/>
    </location>
</feature>
<feature type="domain" description="DUF4211" evidence="2">
    <location>
        <begin position="331"/>
        <end position="470"/>
    </location>
</feature>
<feature type="compositionally biased region" description="Acidic residues" evidence="1">
    <location>
        <begin position="281"/>
        <end position="307"/>
    </location>
</feature>
<feature type="region of interest" description="Disordered" evidence="1">
    <location>
        <begin position="475"/>
        <end position="502"/>
    </location>
</feature>